<proteinExistence type="predicted"/>
<dbReference type="Proteomes" id="UP000297910">
    <property type="component" value="Unassembled WGS sequence"/>
</dbReference>
<reference evidence="1 2" key="1">
    <citation type="submission" date="2017-12" db="EMBL/GenBank/DDBJ databases">
        <title>Comparative genomics of Botrytis spp.</title>
        <authorList>
            <person name="Valero-Jimenez C.A."/>
            <person name="Tapia P."/>
            <person name="Veloso J."/>
            <person name="Silva-Moreno E."/>
            <person name="Staats M."/>
            <person name="Valdes J.H."/>
            <person name="Van Kan J.A.L."/>
        </authorList>
    </citation>
    <scope>NUCLEOTIDE SEQUENCE [LARGE SCALE GENOMIC DNA]</scope>
    <source>
        <strain evidence="1 2">Bp0003</strain>
    </source>
</reference>
<gene>
    <name evidence="1" type="ORF">BPAE_0052g00520</name>
</gene>
<organism evidence="1 2">
    <name type="scientific">Botrytis paeoniae</name>
    <dbReference type="NCBI Taxonomy" id="278948"/>
    <lineage>
        <taxon>Eukaryota</taxon>
        <taxon>Fungi</taxon>
        <taxon>Dikarya</taxon>
        <taxon>Ascomycota</taxon>
        <taxon>Pezizomycotina</taxon>
        <taxon>Leotiomycetes</taxon>
        <taxon>Helotiales</taxon>
        <taxon>Sclerotiniaceae</taxon>
        <taxon>Botrytis</taxon>
    </lineage>
</organism>
<accession>A0A4Z1FYR2</accession>
<evidence type="ECO:0000313" key="2">
    <source>
        <dbReference type="Proteomes" id="UP000297910"/>
    </source>
</evidence>
<name>A0A4Z1FYR2_9HELO</name>
<evidence type="ECO:0000313" key="1">
    <source>
        <dbReference type="EMBL" id="TGO26861.1"/>
    </source>
</evidence>
<dbReference type="EMBL" id="PQXI01000052">
    <property type="protein sequence ID" value="TGO26861.1"/>
    <property type="molecule type" value="Genomic_DNA"/>
</dbReference>
<protein>
    <submittedName>
        <fullName evidence="1">Uncharacterized protein</fullName>
    </submittedName>
</protein>
<comment type="caution">
    <text evidence="1">The sequence shown here is derived from an EMBL/GenBank/DDBJ whole genome shotgun (WGS) entry which is preliminary data.</text>
</comment>
<dbReference type="AlphaFoldDB" id="A0A4Z1FYR2"/>
<sequence>MRESSVVLLCGARADRHSKARYRDCIMTPHHLKMSKCKGMDAGRDMVGVSAPLNLSDKQADNEASSSAA</sequence>
<keyword evidence="2" id="KW-1185">Reference proteome</keyword>